<dbReference type="eggNOG" id="COG2356">
    <property type="taxonomic scope" value="Bacteria"/>
</dbReference>
<keyword evidence="5" id="KW-0732">Signal</keyword>
<accession>A0A1T4R8H4</accession>
<evidence type="ECO:0000256" key="1">
    <source>
        <dbReference type="ARBA" id="ARBA00006429"/>
    </source>
</evidence>
<protein>
    <submittedName>
        <fullName evidence="6">Endonuclease I</fullName>
    </submittedName>
</protein>
<dbReference type="InterPro" id="IPR007346">
    <property type="entry name" value="Endonuclease-I"/>
</dbReference>
<gene>
    <name evidence="6" type="ORF">SAMN02745202_02131</name>
</gene>
<sequence length="520" mass="58374">MRILRLLTLAWLLCILLAIHAQGPNNTGTYYATANLQKGSALKTALATIIGHGTQDLGYNALWEAYEKTDLRPDGTIWDMYSSITHYNPKTDRAGNYKKEGDCYNREHSVPQSWFNKQSPMRSDLFHVYPTDGYVNNCRGNYPFGENQGEIYTSQGGLSKLGKCTTTGYHSTVFEPADEYKGDFARTYFYMATRYEDYLNSWKGPIFGPTSYPGIAQWQLQMLLRWAKNDPVSEKEIKRNEAIYTLQHNRNPFIDYPGLEQYVWGDSVNVAFHYDGKTGESPTPTPNPGEEPHPNPGPIVPPTPPVNPPTGEVVFKQATSLAELKAGDEIVFTYTAEGAFMANTERNYRKFKYIKIPFDQTASLPLQGEKAPRVFVLGQQGTAYTFYDPVEKTYLSFRGTKNALYNNPDPTNAESQWFIKIGADNSADIAPIQHTERGIYFNGSAHRFSCYKPSSTAKAIAIFVRQTPSAIKANTYDPQTLVEVYTIGGHCVRRKVKMQQALQGLPAGVYIVGGKKYSVK</sequence>
<dbReference type="Proteomes" id="UP000190065">
    <property type="component" value="Unassembled WGS sequence"/>
</dbReference>
<dbReference type="STRING" id="28136.SAMN02745202_02131"/>
<dbReference type="GO" id="GO:0004519">
    <property type="term" value="F:endonuclease activity"/>
    <property type="evidence" value="ECO:0007669"/>
    <property type="project" value="UniProtKB-KW"/>
</dbReference>
<dbReference type="GO" id="GO:0016787">
    <property type="term" value="F:hydrolase activity"/>
    <property type="evidence" value="ECO:0007669"/>
    <property type="project" value="UniProtKB-KW"/>
</dbReference>
<feature type="region of interest" description="Disordered" evidence="4">
    <location>
        <begin position="274"/>
        <end position="308"/>
    </location>
</feature>
<dbReference type="EMBL" id="FUXK01000029">
    <property type="protein sequence ID" value="SKA12217.1"/>
    <property type="molecule type" value="Genomic_DNA"/>
</dbReference>
<keyword evidence="6" id="KW-0255">Endonuclease</keyword>
<evidence type="ECO:0000313" key="7">
    <source>
        <dbReference type="Proteomes" id="UP000190065"/>
    </source>
</evidence>
<dbReference type="AlphaFoldDB" id="A0A1T4R8H4"/>
<name>A0A1T4R8H4_9BACT</name>
<feature type="chain" id="PRO_5010546478" evidence="5">
    <location>
        <begin position="22"/>
        <end position="520"/>
    </location>
</feature>
<dbReference type="RefSeq" id="WP_025070680.1">
    <property type="nucleotide sequence ID" value="NZ_FUXK01000029.1"/>
</dbReference>
<dbReference type="PANTHER" id="PTHR33607">
    <property type="entry name" value="ENDONUCLEASE-1"/>
    <property type="match status" value="1"/>
</dbReference>
<reference evidence="6 7" key="1">
    <citation type="submission" date="2017-02" db="EMBL/GenBank/DDBJ databases">
        <authorList>
            <person name="Peterson S.W."/>
        </authorList>
    </citation>
    <scope>NUCLEOTIDE SEQUENCE [LARGE SCALE GENOMIC DNA]</scope>
    <source>
        <strain evidence="6 7">ATCC 43324</strain>
    </source>
</reference>
<evidence type="ECO:0000256" key="3">
    <source>
        <dbReference type="ARBA" id="ARBA00022801"/>
    </source>
</evidence>
<organism evidence="6 7">
    <name type="scientific">Segatella oulorum</name>
    <dbReference type="NCBI Taxonomy" id="28136"/>
    <lineage>
        <taxon>Bacteria</taxon>
        <taxon>Pseudomonadati</taxon>
        <taxon>Bacteroidota</taxon>
        <taxon>Bacteroidia</taxon>
        <taxon>Bacteroidales</taxon>
        <taxon>Prevotellaceae</taxon>
        <taxon>Segatella</taxon>
    </lineage>
</organism>
<evidence type="ECO:0000256" key="5">
    <source>
        <dbReference type="SAM" id="SignalP"/>
    </source>
</evidence>
<evidence type="ECO:0000313" key="6">
    <source>
        <dbReference type="EMBL" id="SKA12217.1"/>
    </source>
</evidence>
<feature type="compositionally biased region" description="Pro residues" evidence="4">
    <location>
        <begin position="283"/>
        <end position="308"/>
    </location>
</feature>
<keyword evidence="2" id="KW-0540">Nuclease</keyword>
<feature type="signal peptide" evidence="5">
    <location>
        <begin position="1"/>
        <end position="21"/>
    </location>
</feature>
<dbReference type="InterPro" id="IPR044925">
    <property type="entry name" value="His-Me_finger_sf"/>
</dbReference>
<evidence type="ECO:0000256" key="2">
    <source>
        <dbReference type="ARBA" id="ARBA00022722"/>
    </source>
</evidence>
<dbReference type="SUPFAM" id="SSF54060">
    <property type="entry name" value="His-Me finger endonucleases"/>
    <property type="match status" value="1"/>
</dbReference>
<keyword evidence="3" id="KW-0378">Hydrolase</keyword>
<dbReference type="PANTHER" id="PTHR33607:SF2">
    <property type="entry name" value="ENDONUCLEASE-1"/>
    <property type="match status" value="1"/>
</dbReference>
<dbReference type="Pfam" id="PF04231">
    <property type="entry name" value="Endonuclease_1"/>
    <property type="match status" value="1"/>
</dbReference>
<proteinExistence type="inferred from homology"/>
<evidence type="ECO:0000256" key="4">
    <source>
        <dbReference type="SAM" id="MobiDB-lite"/>
    </source>
</evidence>
<comment type="similarity">
    <text evidence="1">Belongs to the EndA/NucM nuclease family.</text>
</comment>